<dbReference type="Pfam" id="PF03466">
    <property type="entry name" value="LysR_substrate"/>
    <property type="match status" value="1"/>
</dbReference>
<dbReference type="Proteomes" id="UP001597542">
    <property type="component" value="Unassembled WGS sequence"/>
</dbReference>
<dbReference type="PANTHER" id="PTHR30126">
    <property type="entry name" value="HTH-TYPE TRANSCRIPTIONAL REGULATOR"/>
    <property type="match status" value="1"/>
</dbReference>
<keyword evidence="2" id="KW-0805">Transcription regulation</keyword>
<evidence type="ECO:0000256" key="2">
    <source>
        <dbReference type="ARBA" id="ARBA00023015"/>
    </source>
</evidence>
<evidence type="ECO:0000256" key="3">
    <source>
        <dbReference type="ARBA" id="ARBA00023125"/>
    </source>
</evidence>
<protein>
    <submittedName>
        <fullName evidence="6">LysR family transcriptional regulator</fullName>
    </submittedName>
</protein>
<evidence type="ECO:0000313" key="7">
    <source>
        <dbReference type="Proteomes" id="UP001597542"/>
    </source>
</evidence>
<dbReference type="InterPro" id="IPR036390">
    <property type="entry name" value="WH_DNA-bd_sf"/>
</dbReference>
<evidence type="ECO:0000256" key="4">
    <source>
        <dbReference type="ARBA" id="ARBA00023163"/>
    </source>
</evidence>
<dbReference type="InterPro" id="IPR000847">
    <property type="entry name" value="LysR_HTH_N"/>
</dbReference>
<sequence length="299" mass="31638">MAQVPVETTDLVVLDAAARLGSFSAAAAELQLSAPSVSNRLAAVERRLGVRLFERGARGSVLTTAGAQLAEYARRCLRLLDEAVAEVGAERSQRLVLAAPASLGSSVFPPVLAVLAGRPIAVHCRVAHSDEVLQRLRDGSAHAGFLLSRPPGDDLRSVRIGRSGIVAVCRPGHPLATRSRLRFGDLASSPVLVYRWGVGAESLAAAFEHPERPADRPVHTIGLPGTALQLAEDDDYVAVVPHFAAARAMERGTVRRLPLPLGEWKVEVRFAHPAASASRPGVAELLDDVGGLRKALALD</sequence>
<dbReference type="Gene3D" id="3.40.190.10">
    <property type="entry name" value="Periplasmic binding protein-like II"/>
    <property type="match status" value="2"/>
</dbReference>
<dbReference type="SUPFAM" id="SSF53850">
    <property type="entry name" value="Periplasmic binding protein-like II"/>
    <property type="match status" value="1"/>
</dbReference>
<dbReference type="RefSeq" id="WP_344279794.1">
    <property type="nucleotide sequence ID" value="NZ_BAAAHV010000016.1"/>
</dbReference>
<dbReference type="PRINTS" id="PR00039">
    <property type="entry name" value="HTHLYSR"/>
</dbReference>
<keyword evidence="4" id="KW-0804">Transcription</keyword>
<keyword evidence="3" id="KW-0238">DNA-binding</keyword>
<dbReference type="EMBL" id="JBHUKQ010000011">
    <property type="protein sequence ID" value="MFD2482196.1"/>
    <property type="molecule type" value="Genomic_DNA"/>
</dbReference>
<name>A0ABW5HYU5_9PSEU</name>
<dbReference type="InterPro" id="IPR005119">
    <property type="entry name" value="LysR_subst-bd"/>
</dbReference>
<dbReference type="Pfam" id="PF00126">
    <property type="entry name" value="HTH_1"/>
    <property type="match status" value="1"/>
</dbReference>
<organism evidence="6 7">
    <name type="scientific">Amycolatopsis albidoflavus</name>
    <dbReference type="NCBI Taxonomy" id="102226"/>
    <lineage>
        <taxon>Bacteria</taxon>
        <taxon>Bacillati</taxon>
        <taxon>Actinomycetota</taxon>
        <taxon>Actinomycetes</taxon>
        <taxon>Pseudonocardiales</taxon>
        <taxon>Pseudonocardiaceae</taxon>
        <taxon>Amycolatopsis</taxon>
    </lineage>
</organism>
<comment type="similarity">
    <text evidence="1">Belongs to the LysR transcriptional regulatory family.</text>
</comment>
<dbReference type="SUPFAM" id="SSF46785">
    <property type="entry name" value="Winged helix' DNA-binding domain"/>
    <property type="match status" value="1"/>
</dbReference>
<proteinExistence type="inferred from homology"/>
<dbReference type="CDD" id="cd05466">
    <property type="entry name" value="PBP2_LTTR_substrate"/>
    <property type="match status" value="1"/>
</dbReference>
<evidence type="ECO:0000313" key="6">
    <source>
        <dbReference type="EMBL" id="MFD2482196.1"/>
    </source>
</evidence>
<evidence type="ECO:0000259" key="5">
    <source>
        <dbReference type="PROSITE" id="PS50931"/>
    </source>
</evidence>
<dbReference type="PANTHER" id="PTHR30126:SF39">
    <property type="entry name" value="HTH-TYPE TRANSCRIPTIONAL REGULATOR CYSL"/>
    <property type="match status" value="1"/>
</dbReference>
<dbReference type="InterPro" id="IPR036388">
    <property type="entry name" value="WH-like_DNA-bd_sf"/>
</dbReference>
<reference evidence="7" key="1">
    <citation type="journal article" date="2019" name="Int. J. Syst. Evol. Microbiol.">
        <title>The Global Catalogue of Microorganisms (GCM) 10K type strain sequencing project: providing services to taxonomists for standard genome sequencing and annotation.</title>
        <authorList>
            <consortium name="The Broad Institute Genomics Platform"/>
            <consortium name="The Broad Institute Genome Sequencing Center for Infectious Disease"/>
            <person name="Wu L."/>
            <person name="Ma J."/>
        </authorList>
    </citation>
    <scope>NUCLEOTIDE SEQUENCE [LARGE SCALE GENOMIC DNA]</scope>
    <source>
        <strain evidence="7">CGMCC 4.7638</strain>
    </source>
</reference>
<keyword evidence="7" id="KW-1185">Reference proteome</keyword>
<gene>
    <name evidence="6" type="ORF">ACFSUT_18050</name>
</gene>
<dbReference type="PROSITE" id="PS50931">
    <property type="entry name" value="HTH_LYSR"/>
    <property type="match status" value="1"/>
</dbReference>
<comment type="caution">
    <text evidence="6">The sequence shown here is derived from an EMBL/GenBank/DDBJ whole genome shotgun (WGS) entry which is preliminary data.</text>
</comment>
<evidence type="ECO:0000256" key="1">
    <source>
        <dbReference type="ARBA" id="ARBA00009437"/>
    </source>
</evidence>
<dbReference type="Gene3D" id="1.10.10.10">
    <property type="entry name" value="Winged helix-like DNA-binding domain superfamily/Winged helix DNA-binding domain"/>
    <property type="match status" value="1"/>
</dbReference>
<feature type="domain" description="HTH lysR-type" evidence="5">
    <location>
        <begin position="6"/>
        <end position="63"/>
    </location>
</feature>
<accession>A0ABW5HYU5</accession>